<evidence type="ECO:0000256" key="1">
    <source>
        <dbReference type="SAM" id="MobiDB-lite"/>
    </source>
</evidence>
<sequence length="229" mass="25330">MQVADRFHLWRNLCDAVEKIAATHRDCLRPPERAAHDDLTDPEPADSDSAAPTEAAAPGALEGKWAANARRRHAAVHDLLDKGVAITAIAEALGLDRKTVRRYANADTAEQLLAGRPRHRDTRLQPFLAHLHRRWNEGCTDAARLHAEIRELGYRGSRRSVRRRLQPVRASGRPAPPVPEGPSVRQAAGWIVRKPTKLDHEEQHQLDRVLARCPELDAPPTAGSAPSPP</sequence>
<dbReference type="InterPro" id="IPR017894">
    <property type="entry name" value="HTH_IS21_transposase_type"/>
</dbReference>
<feature type="region of interest" description="Disordered" evidence="1">
    <location>
        <begin position="163"/>
        <end position="184"/>
    </location>
</feature>
<dbReference type="EMBL" id="JAVDSG010000001">
    <property type="protein sequence ID" value="MDR6594525.1"/>
    <property type="molecule type" value="Genomic_DNA"/>
</dbReference>
<proteinExistence type="predicted"/>
<dbReference type="PROSITE" id="PS50531">
    <property type="entry name" value="HTH_IS21"/>
    <property type="match status" value="1"/>
</dbReference>
<name>A0ABU1PV72_9PSEU</name>
<evidence type="ECO:0000259" key="2">
    <source>
        <dbReference type="PROSITE" id="PS50531"/>
    </source>
</evidence>
<gene>
    <name evidence="3" type="ORF">J2S66_002909</name>
</gene>
<accession>A0ABU1PV72</accession>
<feature type="compositionally biased region" description="Basic and acidic residues" evidence="1">
    <location>
        <begin position="28"/>
        <end position="39"/>
    </location>
</feature>
<evidence type="ECO:0000313" key="3">
    <source>
        <dbReference type="EMBL" id="MDR6594525.1"/>
    </source>
</evidence>
<feature type="region of interest" description="Disordered" evidence="1">
    <location>
        <begin position="209"/>
        <end position="229"/>
    </location>
</feature>
<feature type="compositionally biased region" description="Low complexity" evidence="1">
    <location>
        <begin position="47"/>
        <end position="57"/>
    </location>
</feature>
<comment type="caution">
    <text evidence="3">The sequence shown here is derived from an EMBL/GenBank/DDBJ whole genome shotgun (WGS) entry which is preliminary data.</text>
</comment>
<dbReference type="Proteomes" id="UP001268819">
    <property type="component" value="Unassembled WGS sequence"/>
</dbReference>
<feature type="compositionally biased region" description="Low complexity" evidence="1">
    <location>
        <begin position="218"/>
        <end position="229"/>
    </location>
</feature>
<evidence type="ECO:0000313" key="4">
    <source>
        <dbReference type="Proteomes" id="UP001268819"/>
    </source>
</evidence>
<feature type="domain" description="HTH IS21-type" evidence="2">
    <location>
        <begin position="71"/>
        <end position="135"/>
    </location>
</feature>
<organism evidence="3 4">
    <name type="scientific">Saccharothrix longispora</name>
    <dbReference type="NCBI Taxonomy" id="33920"/>
    <lineage>
        <taxon>Bacteria</taxon>
        <taxon>Bacillati</taxon>
        <taxon>Actinomycetota</taxon>
        <taxon>Actinomycetes</taxon>
        <taxon>Pseudonocardiales</taxon>
        <taxon>Pseudonocardiaceae</taxon>
        <taxon>Saccharothrix</taxon>
    </lineage>
</organism>
<protein>
    <submittedName>
        <fullName evidence="3">Transposase</fullName>
    </submittedName>
</protein>
<reference evidence="3 4" key="1">
    <citation type="submission" date="2023-07" db="EMBL/GenBank/DDBJ databases">
        <title>Sequencing the genomes of 1000 actinobacteria strains.</title>
        <authorList>
            <person name="Klenk H.-P."/>
        </authorList>
    </citation>
    <scope>NUCLEOTIDE SEQUENCE [LARGE SCALE GENOMIC DNA]</scope>
    <source>
        <strain evidence="3 4">DSM 43749</strain>
    </source>
</reference>
<keyword evidence="4" id="KW-1185">Reference proteome</keyword>
<feature type="region of interest" description="Disordered" evidence="1">
    <location>
        <begin position="28"/>
        <end position="57"/>
    </location>
</feature>
<dbReference type="Gene3D" id="1.10.10.60">
    <property type="entry name" value="Homeodomain-like"/>
    <property type="match status" value="1"/>
</dbReference>